<sequence length="204" mass="21820">MTQSRIRGILTVIGLTAVMWILEFLDVLFGNALDTYGIQPRDINELGDIFLAPFLHFGFQHLIANTLPLLVLGALVAFSGLGRFAAASLIIIIVSGLGVWFISPASSTTLGASGLVFGYFGYLVLRGFVERKTSDIVIMICVLIFYGTMIFGVLPANEGVSWQAHLFGFLGGLLAAYLLPKRQRPAPLTGGYGASGSYGGYGGY</sequence>
<evidence type="ECO:0000256" key="5">
    <source>
        <dbReference type="ARBA" id="ARBA00022801"/>
    </source>
</evidence>
<evidence type="ECO:0000256" key="8">
    <source>
        <dbReference type="SAM" id="Phobius"/>
    </source>
</evidence>
<comment type="caution">
    <text evidence="10">The sequence shown here is derived from an EMBL/GenBank/DDBJ whole genome shotgun (WGS) entry which is preliminary data.</text>
</comment>
<comment type="subcellular location">
    <subcellularLocation>
        <location evidence="1">Membrane</location>
        <topology evidence="1">Multi-pass membrane protein</topology>
    </subcellularLocation>
</comment>
<feature type="transmembrane region" description="Helical" evidence="8">
    <location>
        <begin position="109"/>
        <end position="129"/>
    </location>
</feature>
<dbReference type="GO" id="GO:0008233">
    <property type="term" value="F:peptidase activity"/>
    <property type="evidence" value="ECO:0007669"/>
    <property type="project" value="UniProtKB-KW"/>
</dbReference>
<evidence type="ECO:0000256" key="7">
    <source>
        <dbReference type="ARBA" id="ARBA00023136"/>
    </source>
</evidence>
<keyword evidence="7 8" id="KW-0472">Membrane</keyword>
<evidence type="ECO:0000313" key="11">
    <source>
        <dbReference type="Proteomes" id="UP001500908"/>
    </source>
</evidence>
<keyword evidence="5" id="KW-0378">Hydrolase</keyword>
<dbReference type="SUPFAM" id="SSF144091">
    <property type="entry name" value="Rhomboid-like"/>
    <property type="match status" value="1"/>
</dbReference>
<keyword evidence="6 8" id="KW-1133">Transmembrane helix</keyword>
<evidence type="ECO:0000256" key="6">
    <source>
        <dbReference type="ARBA" id="ARBA00022989"/>
    </source>
</evidence>
<name>A0ABP7FEZ2_9ACTN</name>
<evidence type="ECO:0000313" key="10">
    <source>
        <dbReference type="EMBL" id="GAA3738019.1"/>
    </source>
</evidence>
<comment type="similarity">
    <text evidence="2">Belongs to the peptidase S54 family.</text>
</comment>
<gene>
    <name evidence="10" type="ORF">GCM10022402_17430</name>
</gene>
<feature type="domain" description="Peptidase S54 rhomboid" evidence="9">
    <location>
        <begin position="48"/>
        <end position="180"/>
    </location>
</feature>
<feature type="transmembrane region" description="Helical" evidence="8">
    <location>
        <begin position="136"/>
        <end position="154"/>
    </location>
</feature>
<evidence type="ECO:0000256" key="2">
    <source>
        <dbReference type="ARBA" id="ARBA00009045"/>
    </source>
</evidence>
<dbReference type="InterPro" id="IPR035952">
    <property type="entry name" value="Rhomboid-like_sf"/>
</dbReference>
<keyword evidence="4 8" id="KW-0812">Transmembrane</keyword>
<dbReference type="Proteomes" id="UP001500908">
    <property type="component" value="Unassembled WGS sequence"/>
</dbReference>
<feature type="transmembrane region" description="Helical" evidence="8">
    <location>
        <begin position="49"/>
        <end position="77"/>
    </location>
</feature>
<feature type="transmembrane region" description="Helical" evidence="8">
    <location>
        <begin position="84"/>
        <end position="103"/>
    </location>
</feature>
<dbReference type="PANTHER" id="PTHR43066">
    <property type="entry name" value="RHOMBOID-RELATED PROTEIN"/>
    <property type="match status" value="1"/>
</dbReference>
<dbReference type="GO" id="GO:0006508">
    <property type="term" value="P:proteolysis"/>
    <property type="evidence" value="ECO:0007669"/>
    <property type="project" value="UniProtKB-KW"/>
</dbReference>
<proteinExistence type="inferred from homology"/>
<dbReference type="Gene3D" id="1.20.1540.10">
    <property type="entry name" value="Rhomboid-like"/>
    <property type="match status" value="1"/>
</dbReference>
<reference evidence="11" key="1">
    <citation type="journal article" date="2019" name="Int. J. Syst. Evol. Microbiol.">
        <title>The Global Catalogue of Microorganisms (GCM) 10K type strain sequencing project: providing services to taxonomists for standard genome sequencing and annotation.</title>
        <authorList>
            <consortium name="The Broad Institute Genomics Platform"/>
            <consortium name="The Broad Institute Genome Sequencing Center for Infectious Disease"/>
            <person name="Wu L."/>
            <person name="Ma J."/>
        </authorList>
    </citation>
    <scope>NUCLEOTIDE SEQUENCE [LARGE SCALE GENOMIC DNA]</scope>
    <source>
        <strain evidence="11">JCM 17137</strain>
    </source>
</reference>
<organism evidence="10 11">
    <name type="scientific">Salinactinospora qingdaonensis</name>
    <dbReference type="NCBI Taxonomy" id="702744"/>
    <lineage>
        <taxon>Bacteria</taxon>
        <taxon>Bacillati</taxon>
        <taxon>Actinomycetota</taxon>
        <taxon>Actinomycetes</taxon>
        <taxon>Streptosporangiales</taxon>
        <taxon>Nocardiopsidaceae</taxon>
        <taxon>Salinactinospora</taxon>
    </lineage>
</organism>
<evidence type="ECO:0000259" key="9">
    <source>
        <dbReference type="Pfam" id="PF01694"/>
    </source>
</evidence>
<keyword evidence="11" id="KW-1185">Reference proteome</keyword>
<evidence type="ECO:0000256" key="3">
    <source>
        <dbReference type="ARBA" id="ARBA00022670"/>
    </source>
</evidence>
<protein>
    <submittedName>
        <fullName evidence="10">Rhomboid family intramembrane serine protease</fullName>
    </submittedName>
</protein>
<evidence type="ECO:0000256" key="4">
    <source>
        <dbReference type="ARBA" id="ARBA00022692"/>
    </source>
</evidence>
<dbReference type="PANTHER" id="PTHR43066:SF1">
    <property type="entry name" value="RHOMBOID PROTEIN 2"/>
    <property type="match status" value="1"/>
</dbReference>
<feature type="transmembrane region" description="Helical" evidence="8">
    <location>
        <begin position="9"/>
        <end position="29"/>
    </location>
</feature>
<dbReference type="RefSeq" id="WP_344969356.1">
    <property type="nucleotide sequence ID" value="NZ_BAABDD010000006.1"/>
</dbReference>
<dbReference type="EMBL" id="BAABDD010000006">
    <property type="protein sequence ID" value="GAA3738019.1"/>
    <property type="molecule type" value="Genomic_DNA"/>
</dbReference>
<dbReference type="InterPro" id="IPR022764">
    <property type="entry name" value="Peptidase_S54_rhomboid_dom"/>
</dbReference>
<feature type="transmembrane region" description="Helical" evidence="8">
    <location>
        <begin position="160"/>
        <end position="179"/>
    </location>
</feature>
<evidence type="ECO:0000256" key="1">
    <source>
        <dbReference type="ARBA" id="ARBA00004141"/>
    </source>
</evidence>
<dbReference type="Pfam" id="PF01694">
    <property type="entry name" value="Rhomboid"/>
    <property type="match status" value="1"/>
</dbReference>
<keyword evidence="3 10" id="KW-0645">Protease</keyword>
<accession>A0ABP7FEZ2</accession>